<evidence type="ECO:0000313" key="3">
    <source>
        <dbReference type="Proteomes" id="UP000722791"/>
    </source>
</evidence>
<evidence type="ECO:0000256" key="1">
    <source>
        <dbReference type="SAM" id="MobiDB-lite"/>
    </source>
</evidence>
<dbReference type="AlphaFoldDB" id="A0A8J4GTA2"/>
<dbReference type="Proteomes" id="UP000722791">
    <property type="component" value="Unassembled WGS sequence"/>
</dbReference>
<name>A0A8J4GTA2_9CHLO</name>
<proteinExistence type="predicted"/>
<feature type="compositionally biased region" description="Basic and acidic residues" evidence="1">
    <location>
        <begin position="58"/>
        <end position="68"/>
    </location>
</feature>
<sequence>MLSCLANLETPTCGGETCSRRSAACEREMSGIVPGQVAAAGNQQPSDGPSGAPGLENQELRNQDEPHSAKSAHVSSCFDVGVGGVVSGSSGDCNGAAGATCLQLPRPNPFGATGASSLLAASINLEFRPGLGLRL</sequence>
<organism evidence="2 3">
    <name type="scientific">Volvox reticuliferus</name>
    <dbReference type="NCBI Taxonomy" id="1737510"/>
    <lineage>
        <taxon>Eukaryota</taxon>
        <taxon>Viridiplantae</taxon>
        <taxon>Chlorophyta</taxon>
        <taxon>core chlorophytes</taxon>
        <taxon>Chlorophyceae</taxon>
        <taxon>CS clade</taxon>
        <taxon>Chlamydomonadales</taxon>
        <taxon>Volvocaceae</taxon>
        <taxon>Volvox</taxon>
    </lineage>
</organism>
<accession>A0A8J4GTA2</accession>
<gene>
    <name evidence="2" type="ORF">Vretimale_17618</name>
</gene>
<protein>
    <submittedName>
        <fullName evidence="2">Uncharacterized protein</fullName>
    </submittedName>
</protein>
<reference evidence="2" key="1">
    <citation type="journal article" date="2021" name="Proc. Natl. Acad. Sci. U.S.A.">
        <title>Three genomes in the algal genus Volvox reveal the fate of a haploid sex-determining region after a transition to homothallism.</title>
        <authorList>
            <person name="Yamamoto K."/>
            <person name="Hamaji T."/>
            <person name="Kawai-Toyooka H."/>
            <person name="Matsuzaki R."/>
            <person name="Takahashi F."/>
            <person name="Nishimura Y."/>
            <person name="Kawachi M."/>
            <person name="Noguchi H."/>
            <person name="Minakuchi Y."/>
            <person name="Umen J.G."/>
            <person name="Toyoda A."/>
            <person name="Nozaki H."/>
        </authorList>
    </citation>
    <scope>NUCLEOTIDE SEQUENCE</scope>
    <source>
        <strain evidence="2">NIES-3785</strain>
    </source>
</reference>
<dbReference type="EMBL" id="BNCQ01000058">
    <property type="protein sequence ID" value="GIM14682.1"/>
    <property type="molecule type" value="Genomic_DNA"/>
</dbReference>
<feature type="region of interest" description="Disordered" evidence="1">
    <location>
        <begin position="35"/>
        <end position="70"/>
    </location>
</feature>
<evidence type="ECO:0000313" key="2">
    <source>
        <dbReference type="EMBL" id="GIM14682.1"/>
    </source>
</evidence>
<comment type="caution">
    <text evidence="2">The sequence shown here is derived from an EMBL/GenBank/DDBJ whole genome shotgun (WGS) entry which is preliminary data.</text>
</comment>